<feature type="region of interest" description="Disordered" evidence="1">
    <location>
        <begin position="107"/>
        <end position="126"/>
    </location>
</feature>
<feature type="compositionally biased region" description="Polar residues" evidence="1">
    <location>
        <begin position="116"/>
        <end position="126"/>
    </location>
</feature>
<protein>
    <submittedName>
        <fullName evidence="2">Uncharacterized protein</fullName>
    </submittedName>
</protein>
<evidence type="ECO:0000313" key="3">
    <source>
        <dbReference type="Proteomes" id="UP000184073"/>
    </source>
</evidence>
<dbReference type="RefSeq" id="XP_040669204.1">
    <property type="nucleotide sequence ID" value="XM_040812698.1"/>
</dbReference>
<dbReference type="EMBL" id="KV878130">
    <property type="protein sequence ID" value="OJJ03442.1"/>
    <property type="molecule type" value="Genomic_DNA"/>
</dbReference>
<evidence type="ECO:0000256" key="1">
    <source>
        <dbReference type="SAM" id="MobiDB-lite"/>
    </source>
</evidence>
<dbReference type="AlphaFoldDB" id="A0A1L9PPQ2"/>
<proteinExistence type="predicted"/>
<sequence>MASYEQPGTEIDEFLQSNPVVSDFLSREGSHAPPRAEVFKAIREQVAQTISVISPEDSWISELAELDLDESCENDVAVAKVLTSYLFNRPWVFHPWLVRRKLEGLDDCNKAPDETMPSTSESSTRQRSIMAFDNLAGLAGLAEPDGLDSKRVGVNLLKAHDRNNEILAQSDAVLGLAGFSPWIERTTAEDENTSAELQLPSDLEDDYVSQYRGHINLAGTSSRQCARVSYSRRNQDFSEYSSKTTVAASVDRGVVNVKAQVMILKGVVGPLNQLLFIRHGSSEIANQADGAENYTEIVSVEMEKITELVNTYDESKNIFRGEIESFGEGQNRARQRLLFGMLPFVVSTINPAFLPIAVGGFLYNFFGTAHSYLQSDYAILQGLAPLMKSLEPFIKALGIGQLDQSQDSNSNVFELRILHLTAVVVQALSLIVQSYLRRSKTPFRFEFLTTPIYDFVLEGAIPIWHATKLYASSQNLSCLGDMLRKEVLVFGLKEQLPQERLDVIATPAQVAAMWGPAEFVIERSTSEGMALSGIKIHGGIIVPTDHSAGEIPKWHWMSMDETVGNNMRFAKTRVDLHTPIRIGVESPNFTPIGPARLNRSCHGSFSLQDLQSNLQRPGVKDPTYKIKDFILGLQTGQYVNVIAQATVIKVPGISAKEALLSPGNLLECEMTAFDEIWGLFVSLCSGVMTRVRLRDLVAFICSLVPEKTPRLPGRSQQESFRSFVGALGGQESLIDWLDSIAQEPKRGNPNPEESISKLQERVLALFRDVLAMLKDTGISRDGDLLVMVLTKELKPGVLTLSAQHHPWTKILSDSSTTATFACVSPRCFETVDSRCQNGQQMRPRQFQLSTKLNTFNRYYGEGESSSGALQVGKRYCINTYHLDMIARVDKLHGHPSEEQSFYSVSARRCLVPLRITQHIQKKEELREENSRTAAKCVIAGVN</sequence>
<dbReference type="Proteomes" id="UP000184073">
    <property type="component" value="Unassembled WGS sequence"/>
</dbReference>
<dbReference type="GeneID" id="63728209"/>
<organism evidence="2 3">
    <name type="scientific">Aspergillus versicolor CBS 583.65</name>
    <dbReference type="NCBI Taxonomy" id="1036611"/>
    <lineage>
        <taxon>Eukaryota</taxon>
        <taxon>Fungi</taxon>
        <taxon>Dikarya</taxon>
        <taxon>Ascomycota</taxon>
        <taxon>Pezizomycotina</taxon>
        <taxon>Eurotiomycetes</taxon>
        <taxon>Eurotiomycetidae</taxon>
        <taxon>Eurotiales</taxon>
        <taxon>Aspergillaceae</taxon>
        <taxon>Aspergillus</taxon>
        <taxon>Aspergillus subgen. Nidulantes</taxon>
    </lineage>
</organism>
<reference evidence="3" key="1">
    <citation type="journal article" date="2017" name="Genome Biol.">
        <title>Comparative genomics reveals high biological diversity and specific adaptations in the industrially and medically important fungal genus Aspergillus.</title>
        <authorList>
            <person name="de Vries R.P."/>
            <person name="Riley R."/>
            <person name="Wiebenga A."/>
            <person name="Aguilar-Osorio G."/>
            <person name="Amillis S."/>
            <person name="Uchima C.A."/>
            <person name="Anderluh G."/>
            <person name="Asadollahi M."/>
            <person name="Askin M."/>
            <person name="Barry K."/>
            <person name="Battaglia E."/>
            <person name="Bayram O."/>
            <person name="Benocci T."/>
            <person name="Braus-Stromeyer S.A."/>
            <person name="Caldana C."/>
            <person name="Canovas D."/>
            <person name="Cerqueira G.C."/>
            <person name="Chen F."/>
            <person name="Chen W."/>
            <person name="Choi C."/>
            <person name="Clum A."/>
            <person name="Dos Santos R.A."/>
            <person name="Damasio A.R."/>
            <person name="Diallinas G."/>
            <person name="Emri T."/>
            <person name="Fekete E."/>
            <person name="Flipphi M."/>
            <person name="Freyberg S."/>
            <person name="Gallo A."/>
            <person name="Gournas C."/>
            <person name="Habgood R."/>
            <person name="Hainaut M."/>
            <person name="Harispe M.L."/>
            <person name="Henrissat B."/>
            <person name="Hilden K.S."/>
            <person name="Hope R."/>
            <person name="Hossain A."/>
            <person name="Karabika E."/>
            <person name="Karaffa L."/>
            <person name="Karanyi Z."/>
            <person name="Krasevec N."/>
            <person name="Kuo A."/>
            <person name="Kusch H."/>
            <person name="LaButti K."/>
            <person name="Lagendijk E.L."/>
            <person name="Lapidus A."/>
            <person name="Levasseur A."/>
            <person name="Lindquist E."/>
            <person name="Lipzen A."/>
            <person name="Logrieco A.F."/>
            <person name="MacCabe A."/>
            <person name="Maekelae M.R."/>
            <person name="Malavazi I."/>
            <person name="Melin P."/>
            <person name="Meyer V."/>
            <person name="Mielnichuk N."/>
            <person name="Miskei M."/>
            <person name="Molnar A.P."/>
            <person name="Mule G."/>
            <person name="Ngan C.Y."/>
            <person name="Orejas M."/>
            <person name="Orosz E."/>
            <person name="Ouedraogo J.P."/>
            <person name="Overkamp K.M."/>
            <person name="Park H.-S."/>
            <person name="Perrone G."/>
            <person name="Piumi F."/>
            <person name="Punt P.J."/>
            <person name="Ram A.F."/>
            <person name="Ramon A."/>
            <person name="Rauscher S."/>
            <person name="Record E."/>
            <person name="Riano-Pachon D.M."/>
            <person name="Robert V."/>
            <person name="Roehrig J."/>
            <person name="Ruller R."/>
            <person name="Salamov A."/>
            <person name="Salih N.S."/>
            <person name="Samson R.A."/>
            <person name="Sandor E."/>
            <person name="Sanguinetti M."/>
            <person name="Schuetze T."/>
            <person name="Sepcic K."/>
            <person name="Shelest E."/>
            <person name="Sherlock G."/>
            <person name="Sophianopoulou V."/>
            <person name="Squina F.M."/>
            <person name="Sun H."/>
            <person name="Susca A."/>
            <person name="Todd R.B."/>
            <person name="Tsang A."/>
            <person name="Unkles S.E."/>
            <person name="van de Wiele N."/>
            <person name="van Rossen-Uffink D."/>
            <person name="Oliveira J.V."/>
            <person name="Vesth T.C."/>
            <person name="Visser J."/>
            <person name="Yu J.-H."/>
            <person name="Zhou M."/>
            <person name="Andersen M.R."/>
            <person name="Archer D.B."/>
            <person name="Baker S.E."/>
            <person name="Benoit I."/>
            <person name="Brakhage A.A."/>
            <person name="Braus G.H."/>
            <person name="Fischer R."/>
            <person name="Frisvad J.C."/>
            <person name="Goldman G.H."/>
            <person name="Houbraken J."/>
            <person name="Oakley B."/>
            <person name="Pocsi I."/>
            <person name="Scazzocchio C."/>
            <person name="Seiboth B."/>
            <person name="vanKuyk P.A."/>
            <person name="Wortman J."/>
            <person name="Dyer P.S."/>
            <person name="Grigoriev I.V."/>
        </authorList>
    </citation>
    <scope>NUCLEOTIDE SEQUENCE [LARGE SCALE GENOMIC DNA]</scope>
    <source>
        <strain evidence="3">CBS 583.65</strain>
    </source>
</reference>
<dbReference type="STRING" id="1036611.A0A1L9PPQ2"/>
<dbReference type="OrthoDB" id="4505173at2759"/>
<dbReference type="VEuPathDB" id="FungiDB:ASPVEDRAFT_42913"/>
<accession>A0A1L9PPQ2</accession>
<keyword evidence="3" id="KW-1185">Reference proteome</keyword>
<name>A0A1L9PPQ2_ASPVE</name>
<gene>
    <name evidence="2" type="ORF">ASPVEDRAFT_42913</name>
</gene>
<evidence type="ECO:0000313" key="2">
    <source>
        <dbReference type="EMBL" id="OJJ03442.1"/>
    </source>
</evidence>